<dbReference type="SUPFAM" id="SSF52317">
    <property type="entry name" value="Class I glutamine amidotransferase-like"/>
    <property type="match status" value="1"/>
</dbReference>
<keyword evidence="1" id="KW-1133">Transmembrane helix</keyword>
<sequence length="795" mass="88766">MSNIARQVAASLLFLMAFMLFPLLAAAEQPKISISIEEGLGGYAKRSTALPVKVEIENKGEAFSGTLLLQFQATYQLGGSQAIRVELPKGSVKTYSVTLPAYTDENYSSSAVQQTIHLYEGDWKKGKEVAFKGTKVIAPKFVDSGEVQIGILSEKYDRLKEWRVLPSSPMNTLDLTKGDLPNEARGYDVLTYLIIDEFSMSTLNHEQQEAIAEWVQNGGVLIAGATPNASQQYDTLYNLLPMKSTKELMVSSAFLGTGKQAPSFKQIPSFVGEVEKEADIVVKSDNHPVVVKKEFGSGVIIQTSFSLGDEPLSSWSKYGAWVESTLLTLTTNDPYKRMDNLLNNLEWELSEPNKWFDNTNFSTGQLILLLIVYLLILIPLLYVVLKKLDKREHAWWSIPVIAVISSVVIFAFGAKDRIAQPQLNQLGIYQVNHQQVTGIQSNVLLSNKSGDYKLSFAKDEMLALPSVPDSSLGNPLRAPVVEEKVKEIAIEFPGVEYWSTRSLVGRISQKQAGEFKTDLKVENKKLAGTIVNNLNYDFEEIMIVSGNQKWALGALKKGETLTVNQKLKTDLLMRPTISFSSSMHTWTPGQKVDWNQVRNDQLLYLAGQYFFNGQAADNAPVIIGLTKDQVTELKLENEKMKEHNNNVIFQTFEADTTLSGKVSFPKEMFPWRLETIKGHYEADMNVTPPSYWLEVGEYEAYAEMPAVMKDPSFKASKLTIKWTDSTLQYALYNTKKGKYEQIDGTERILTLEGSKKINAYLSADGELKVKLVKKQDPNGAENRLPVITVDGEVTP</sequence>
<evidence type="ECO:0008006" key="5">
    <source>
        <dbReference type="Google" id="ProtNLM"/>
    </source>
</evidence>
<gene>
    <name evidence="3" type="ORF">D1953_07790</name>
</gene>
<keyword evidence="1" id="KW-0472">Membrane</keyword>
<dbReference type="EMBL" id="QWVS01000013">
    <property type="protein sequence ID" value="RID87201.1"/>
    <property type="molecule type" value="Genomic_DNA"/>
</dbReference>
<evidence type="ECO:0000256" key="2">
    <source>
        <dbReference type="SAM" id="SignalP"/>
    </source>
</evidence>
<evidence type="ECO:0000313" key="4">
    <source>
        <dbReference type="Proteomes" id="UP000266016"/>
    </source>
</evidence>
<keyword evidence="4" id="KW-1185">Reference proteome</keyword>
<feature type="signal peptide" evidence="2">
    <location>
        <begin position="1"/>
        <end position="27"/>
    </location>
</feature>
<dbReference type="Proteomes" id="UP000266016">
    <property type="component" value="Unassembled WGS sequence"/>
</dbReference>
<dbReference type="Gene3D" id="3.40.50.880">
    <property type="match status" value="1"/>
</dbReference>
<feature type="transmembrane region" description="Helical" evidence="1">
    <location>
        <begin position="394"/>
        <end position="414"/>
    </location>
</feature>
<evidence type="ECO:0000256" key="1">
    <source>
        <dbReference type="SAM" id="Phobius"/>
    </source>
</evidence>
<keyword evidence="2" id="KW-0732">Signal</keyword>
<accession>A0A398BCN7</accession>
<feature type="transmembrane region" description="Helical" evidence="1">
    <location>
        <begin position="366"/>
        <end position="385"/>
    </location>
</feature>
<dbReference type="InterPro" id="IPR029062">
    <property type="entry name" value="Class_I_gatase-like"/>
</dbReference>
<name>A0A398BCN7_9BACI</name>
<keyword evidence="1" id="KW-0812">Transmembrane</keyword>
<evidence type="ECO:0000313" key="3">
    <source>
        <dbReference type="EMBL" id="RID87201.1"/>
    </source>
</evidence>
<organism evidence="3 4">
    <name type="scientific">Peribacillus asahii</name>
    <dbReference type="NCBI Taxonomy" id="228899"/>
    <lineage>
        <taxon>Bacteria</taxon>
        <taxon>Bacillati</taxon>
        <taxon>Bacillota</taxon>
        <taxon>Bacilli</taxon>
        <taxon>Bacillales</taxon>
        <taxon>Bacillaceae</taxon>
        <taxon>Peribacillus</taxon>
    </lineage>
</organism>
<feature type="chain" id="PRO_5017389219" description="DUF4350 domain-containing protein" evidence="2">
    <location>
        <begin position="28"/>
        <end position="795"/>
    </location>
</feature>
<reference evidence="3 4" key="1">
    <citation type="submission" date="2018-08" db="EMBL/GenBank/DDBJ databases">
        <title>Bacillus jemisoniae sp. nov., Bacillus chryseoplanitiae sp. nov., Bacillus resnikiae sp. nov., and Bacillus frankliniae sp. nov., isolated from Viking spacecraft and associated surfaces.</title>
        <authorList>
            <person name="Seuylemezian A."/>
            <person name="Vaishampayan P."/>
        </authorList>
    </citation>
    <scope>NUCLEOTIDE SEQUENCE [LARGE SCALE GENOMIC DNA]</scope>
    <source>
        <strain evidence="3 4">MA001</strain>
    </source>
</reference>
<protein>
    <recommendedName>
        <fullName evidence="5">DUF4350 domain-containing protein</fullName>
    </recommendedName>
</protein>
<comment type="caution">
    <text evidence="3">The sequence shown here is derived from an EMBL/GenBank/DDBJ whole genome shotgun (WGS) entry which is preliminary data.</text>
</comment>
<dbReference type="RefSeq" id="WP_119116595.1">
    <property type="nucleotide sequence ID" value="NZ_QWVS01000013.1"/>
</dbReference>
<dbReference type="AlphaFoldDB" id="A0A398BCN7"/>
<proteinExistence type="predicted"/>